<evidence type="ECO:0000313" key="2">
    <source>
        <dbReference type="Proteomes" id="UP000002612"/>
    </source>
</evidence>
<sequence length="66" mass="8068">MKSLFQRDNKKNCPFMLFLKKRFHFLLLYRKISIKLQNLSNVINITKVSIVSQMISMLFVRLYTYY</sequence>
<dbReference type="KEGG" id="bcz:BCE33L3368"/>
<dbReference type="Proteomes" id="UP000002612">
    <property type="component" value="Chromosome"/>
</dbReference>
<gene>
    <name evidence="1" type="ordered locus">BCE33L3368</name>
</gene>
<name>Q637G5_BACCZ</name>
<dbReference type="EMBL" id="CP000001">
    <property type="protein sequence ID" value="AAU16896.1"/>
    <property type="molecule type" value="Genomic_DNA"/>
</dbReference>
<dbReference type="AlphaFoldDB" id="Q637G5"/>
<proteinExistence type="predicted"/>
<reference evidence="2" key="1">
    <citation type="journal article" date="2006" name="J. Bacteriol.">
        <title>Pathogenomic sequence analysis of Bacillus cereus and Bacillus thuringiensis isolates closely related to Bacillus anthracis.</title>
        <authorList>
            <person name="Han C.S."/>
            <person name="Xie G."/>
            <person name="Challacombe J.F."/>
            <person name="Altherr M.R."/>
            <person name="Bhotika S.S."/>
            <person name="Brown N."/>
            <person name="Bruce D."/>
            <person name="Campbell C.S."/>
            <person name="Campbell M.L."/>
            <person name="Chen J."/>
            <person name="Chertkov O."/>
            <person name="Cleland C."/>
            <person name="Dimitrijevic M."/>
            <person name="Doggett N.A."/>
            <person name="Fawcett J.J."/>
            <person name="Glavina T."/>
            <person name="Goodwin L.A."/>
            <person name="Green L.D."/>
            <person name="Hill K.K."/>
            <person name="Hitchcock P."/>
            <person name="Jackson P.J."/>
            <person name="Keim P."/>
            <person name="Kewalramani A.R."/>
            <person name="Longmire J."/>
            <person name="Lucas S."/>
            <person name="Malfatti S."/>
            <person name="McMurry K."/>
            <person name="Meincke L.J."/>
            <person name="Misra M."/>
            <person name="Moseman B.L."/>
            <person name="Mundt M."/>
            <person name="Munk A.C."/>
            <person name="Okinaka R.T."/>
            <person name="Parson-Quintana B."/>
            <person name="Reilly L.P."/>
            <person name="Richardson P."/>
            <person name="Robinson D.L."/>
            <person name="Rubin E."/>
            <person name="Saunders E."/>
            <person name="Tapia R."/>
            <person name="Tesmer J.G."/>
            <person name="Thayer N."/>
            <person name="Thompson L.S."/>
            <person name="Tice H."/>
            <person name="Ticknor L.O."/>
            <person name="Wills P.L."/>
            <person name="Brettin T.S."/>
            <person name="Gilna P."/>
        </authorList>
    </citation>
    <scope>NUCLEOTIDE SEQUENCE [LARGE SCALE GENOMIC DNA]</scope>
    <source>
        <strain evidence="2">ZK / E33L</strain>
    </source>
</reference>
<accession>Q637G5</accession>
<evidence type="ECO:0000313" key="1">
    <source>
        <dbReference type="EMBL" id="AAU16896.1"/>
    </source>
</evidence>
<protein>
    <submittedName>
        <fullName evidence="1">Uncharacterized protein</fullName>
    </submittedName>
</protein>
<organism evidence="1 2">
    <name type="scientific">Bacillus cereus (strain ZK / E33L)</name>
    <dbReference type="NCBI Taxonomy" id="288681"/>
    <lineage>
        <taxon>Bacteria</taxon>
        <taxon>Bacillati</taxon>
        <taxon>Bacillota</taxon>
        <taxon>Bacilli</taxon>
        <taxon>Bacillales</taxon>
        <taxon>Bacillaceae</taxon>
        <taxon>Bacillus</taxon>
        <taxon>Bacillus cereus group</taxon>
    </lineage>
</organism>